<dbReference type="Proteomes" id="UP000178943">
    <property type="component" value="Unassembled WGS sequence"/>
</dbReference>
<dbReference type="PANTHER" id="PTHR36454:SF1">
    <property type="entry name" value="DUF1015 DOMAIN-CONTAINING PROTEIN"/>
    <property type="match status" value="1"/>
</dbReference>
<dbReference type="AlphaFoldDB" id="A0A1F5VN96"/>
<organism evidence="1 2">
    <name type="scientific">Candidatus Fischerbacteria bacterium RBG_13_37_8</name>
    <dbReference type="NCBI Taxonomy" id="1817863"/>
    <lineage>
        <taxon>Bacteria</taxon>
        <taxon>Candidatus Fischeribacteriota</taxon>
    </lineage>
</organism>
<evidence type="ECO:0008006" key="3">
    <source>
        <dbReference type="Google" id="ProtNLM"/>
    </source>
</evidence>
<comment type="caution">
    <text evidence="1">The sequence shown here is derived from an EMBL/GenBank/DDBJ whole genome shotgun (WGS) entry which is preliminary data.</text>
</comment>
<dbReference type="Pfam" id="PF06245">
    <property type="entry name" value="DUF1015"/>
    <property type="match status" value="1"/>
</dbReference>
<accession>A0A1F5VN96</accession>
<dbReference type="EMBL" id="MFGW01000127">
    <property type="protein sequence ID" value="OGF64876.1"/>
    <property type="molecule type" value="Genomic_DNA"/>
</dbReference>
<gene>
    <name evidence="1" type="ORF">A2Y62_13200</name>
</gene>
<evidence type="ECO:0000313" key="2">
    <source>
        <dbReference type="Proteomes" id="UP000178943"/>
    </source>
</evidence>
<evidence type="ECO:0000313" key="1">
    <source>
        <dbReference type="EMBL" id="OGF64876.1"/>
    </source>
</evidence>
<reference evidence="1 2" key="1">
    <citation type="journal article" date="2016" name="Nat. Commun.">
        <title>Thousands of microbial genomes shed light on interconnected biogeochemical processes in an aquifer system.</title>
        <authorList>
            <person name="Anantharaman K."/>
            <person name="Brown C.T."/>
            <person name="Hug L.A."/>
            <person name="Sharon I."/>
            <person name="Castelle C.J."/>
            <person name="Probst A.J."/>
            <person name="Thomas B.C."/>
            <person name="Singh A."/>
            <person name="Wilkins M.J."/>
            <person name="Karaoz U."/>
            <person name="Brodie E.L."/>
            <person name="Williams K.H."/>
            <person name="Hubbard S.S."/>
            <person name="Banfield J.F."/>
        </authorList>
    </citation>
    <scope>NUCLEOTIDE SEQUENCE [LARGE SCALE GENOMIC DNA]</scope>
</reference>
<proteinExistence type="predicted"/>
<dbReference type="PIRSF" id="PIRSF033563">
    <property type="entry name" value="UCP033563"/>
    <property type="match status" value="1"/>
</dbReference>
<dbReference type="STRING" id="1817863.A2Y62_13200"/>
<dbReference type="InterPro" id="IPR008323">
    <property type="entry name" value="UCP033563"/>
</dbReference>
<sequence>MKIKAFYGLRPKKEVASKIASPPYDVVNTEEAKAYSEGNPISFLHVVRAEIDLPEGTDLYSPQVYKKAGENLQKLIQEGNLIQDTKPCLYLYRLTMDGRKQTGLVSLVACEEYASGKIKIHEKTLRAKEDDRVNYILGTNAHNEPVFFTYRTEERITSLFNNITAHKPMYSFTTKDQFGTVGQEFWIVDDCETITQIESLFLQVPAFYVADGHHRSASAYRVWDKLKRENANHTGNEEYNNFLAVIFPQDQLFIYDYNRLVKDLNNLTSEQFLDKVSEKFNVKAHYASRKPAAIHQFGMYLDQTWYLLEPKQGNVDESNVLGRLDVSLLQDNLLGPILSIDDPKTNPRISFVGGILGMDELEKRVNSGKFKVAFSLFPTRMEDVMSVADSGFTMPP</sequence>
<feature type="non-terminal residue" evidence="1">
    <location>
        <position position="396"/>
    </location>
</feature>
<protein>
    <recommendedName>
        <fullName evidence="3">DUF1015 domain-containing protein</fullName>
    </recommendedName>
</protein>
<dbReference type="PANTHER" id="PTHR36454">
    <property type="entry name" value="LMO2823 PROTEIN"/>
    <property type="match status" value="1"/>
</dbReference>
<name>A0A1F5VN96_9BACT</name>